<proteinExistence type="predicted"/>
<gene>
    <name evidence="1" type="ORF">DBT_0811</name>
</gene>
<dbReference type="EMBL" id="MAGO01000003">
    <property type="protein sequence ID" value="OCC15886.1"/>
    <property type="molecule type" value="Genomic_DNA"/>
</dbReference>
<evidence type="ECO:0000313" key="2">
    <source>
        <dbReference type="Proteomes" id="UP000093080"/>
    </source>
</evidence>
<sequence>MNSLIHFKITGSQLFFYTRFFSAWRLKTKIYKFIPKCLFQN</sequence>
<dbReference type="AlphaFoldDB" id="A0A1B9F7I8"/>
<reference evidence="1 2" key="1">
    <citation type="submission" date="2016-06" db="EMBL/GenBank/DDBJ databases">
        <title>Respiratory ammonification of nitrate coupled to the oxidation of elemental sulfur in deep-sea autotrophic thermophilic bacteria.</title>
        <authorList>
            <person name="Slobodkina G.B."/>
            <person name="Mardanov A.V."/>
            <person name="Ravin N.V."/>
            <person name="Frolova A.A."/>
            <person name="Viryasiv M.B."/>
            <person name="Chernyh N.A."/>
            <person name="Bonch-Osmolovskaya E.A."/>
            <person name="Slobodkin A.I."/>
        </authorList>
    </citation>
    <scope>NUCLEOTIDE SEQUENCE [LARGE SCALE GENOMIC DNA]</scope>
    <source>
        <strain evidence="1 2">S69</strain>
    </source>
</reference>
<organism evidence="1 2">
    <name type="scientific">Dissulfuribacter thermophilus</name>
    <dbReference type="NCBI Taxonomy" id="1156395"/>
    <lineage>
        <taxon>Bacteria</taxon>
        <taxon>Pseudomonadati</taxon>
        <taxon>Thermodesulfobacteriota</taxon>
        <taxon>Dissulfuribacteria</taxon>
        <taxon>Dissulfuribacterales</taxon>
        <taxon>Dissulfuribacteraceae</taxon>
        <taxon>Dissulfuribacter</taxon>
    </lineage>
</organism>
<comment type="caution">
    <text evidence="1">The sequence shown here is derived from an EMBL/GenBank/DDBJ whole genome shotgun (WGS) entry which is preliminary data.</text>
</comment>
<evidence type="ECO:0000313" key="1">
    <source>
        <dbReference type="EMBL" id="OCC15886.1"/>
    </source>
</evidence>
<accession>A0A1B9F7I8</accession>
<keyword evidence="2" id="KW-1185">Reference proteome</keyword>
<dbReference type="Proteomes" id="UP000093080">
    <property type="component" value="Unassembled WGS sequence"/>
</dbReference>
<name>A0A1B9F7I8_9BACT</name>
<protein>
    <submittedName>
        <fullName evidence="1">Uncharacterized protein</fullName>
    </submittedName>
</protein>